<protein>
    <recommendedName>
        <fullName evidence="3">Nucleotide exchange factor SIL1</fullName>
    </recommendedName>
</protein>
<keyword evidence="6" id="KW-0256">Endoplasmic reticulum</keyword>
<evidence type="ECO:0000256" key="5">
    <source>
        <dbReference type="ARBA" id="ARBA00022729"/>
    </source>
</evidence>
<evidence type="ECO:0000256" key="2">
    <source>
        <dbReference type="ARBA" id="ARBA00011799"/>
    </source>
</evidence>
<dbReference type="GO" id="GO:0015031">
    <property type="term" value="P:protein transport"/>
    <property type="evidence" value="ECO:0007669"/>
    <property type="project" value="UniProtKB-KW"/>
</dbReference>
<name>A0A1B7TDF2_9ASCO</name>
<evidence type="ECO:0000256" key="7">
    <source>
        <dbReference type="ARBA" id="ARBA00022927"/>
    </source>
</evidence>
<evidence type="ECO:0000256" key="3">
    <source>
        <dbReference type="ARBA" id="ARBA00015352"/>
    </source>
</evidence>
<dbReference type="InterPro" id="IPR011989">
    <property type="entry name" value="ARM-like"/>
</dbReference>
<sequence length="422" mass="49569">MKLHLKSAVSILPIVTRVTSIVTLSPEQLPSVLTEETDNSNIEFIEDTNKDNKDWYILPDNSDLICDKKTGEICHPLEFKPESDWKEILPLQMIPPGLNVRMNLETGLKEAKLRDLNISPEELENETNEDSLSELHEFKAFFDKLEKNMNVEETLEELIDFSHDYKHGFKIIQKEQNFIINQLRKDDVNDTIKDLYLRLLTSCLRNNPPAKEMFFIKNVDYIIKTILEWINKNKSILLKRCINILQNVAYKASPNGNLIDNLELLYTSTDDLDNKIKILEIFADLEILTDTEGDQINFHFNPEEKSIVKRNMENKSNLEAWFREYCDKIQSKTLDDFYVVKFIKTIVKFKDINSDLKPDDSFMNWIAEESMKKFNKLEEEKTNNLETRDLEKESFDKDFIRIRHEVFGNKMASRIKVPLDEL</sequence>
<comment type="subunit">
    <text evidence="2">Interacts with KAR2.</text>
</comment>
<dbReference type="EMBL" id="LXPE01000013">
    <property type="protein sequence ID" value="OBA26738.1"/>
    <property type="molecule type" value="Genomic_DNA"/>
</dbReference>
<evidence type="ECO:0000256" key="4">
    <source>
        <dbReference type="ARBA" id="ARBA00022448"/>
    </source>
</evidence>
<keyword evidence="4" id="KW-0813">Transport</keyword>
<comment type="caution">
    <text evidence="9">The sequence shown here is derived from an EMBL/GenBank/DDBJ whole genome shotgun (WGS) entry which is preliminary data.</text>
</comment>
<comment type="similarity">
    <text evidence="1">Belongs to the SIL1 family.</text>
</comment>
<evidence type="ECO:0000313" key="10">
    <source>
        <dbReference type="Proteomes" id="UP000092321"/>
    </source>
</evidence>
<dbReference type="GO" id="GO:0005783">
    <property type="term" value="C:endoplasmic reticulum"/>
    <property type="evidence" value="ECO:0007669"/>
    <property type="project" value="InterPro"/>
</dbReference>
<keyword evidence="5" id="KW-0732">Signal</keyword>
<dbReference type="Gene3D" id="1.25.10.10">
    <property type="entry name" value="Leucine-rich Repeat Variant"/>
    <property type="match status" value="1"/>
</dbReference>
<dbReference type="InterPro" id="IPR016024">
    <property type="entry name" value="ARM-type_fold"/>
</dbReference>
<evidence type="ECO:0000256" key="8">
    <source>
        <dbReference type="ARBA" id="ARBA00023010"/>
    </source>
</evidence>
<dbReference type="OrthoDB" id="448649at2759"/>
<evidence type="ECO:0000313" key="9">
    <source>
        <dbReference type="EMBL" id="OBA26738.1"/>
    </source>
</evidence>
<accession>A0A1B7TDF2</accession>
<evidence type="ECO:0000256" key="1">
    <source>
        <dbReference type="ARBA" id="ARBA00010588"/>
    </source>
</evidence>
<evidence type="ECO:0000256" key="6">
    <source>
        <dbReference type="ARBA" id="ARBA00022824"/>
    </source>
</evidence>
<gene>
    <name evidence="9" type="ORF">HANVADRAFT_2384</name>
</gene>
<keyword evidence="7" id="KW-0653">Protein transport</keyword>
<keyword evidence="10" id="KW-1185">Reference proteome</keyword>
<dbReference type="SUPFAM" id="SSF48371">
    <property type="entry name" value="ARM repeat"/>
    <property type="match status" value="1"/>
</dbReference>
<dbReference type="AlphaFoldDB" id="A0A1B7TDF2"/>
<dbReference type="GO" id="GO:0000774">
    <property type="term" value="F:adenyl-nucleotide exchange factor activity"/>
    <property type="evidence" value="ECO:0007669"/>
    <property type="project" value="InterPro"/>
</dbReference>
<dbReference type="Pfam" id="PF16782">
    <property type="entry name" value="SIL1"/>
    <property type="match status" value="1"/>
</dbReference>
<keyword evidence="8" id="KW-0811">Translocation</keyword>
<organism evidence="9 10">
    <name type="scientific">Hanseniaspora valbyensis NRRL Y-1626</name>
    <dbReference type="NCBI Taxonomy" id="766949"/>
    <lineage>
        <taxon>Eukaryota</taxon>
        <taxon>Fungi</taxon>
        <taxon>Dikarya</taxon>
        <taxon>Ascomycota</taxon>
        <taxon>Saccharomycotina</taxon>
        <taxon>Saccharomycetes</taxon>
        <taxon>Saccharomycodales</taxon>
        <taxon>Saccharomycodaceae</taxon>
        <taxon>Hanseniaspora</taxon>
    </lineage>
</organism>
<dbReference type="InterPro" id="IPR031884">
    <property type="entry name" value="Sil1_fungi"/>
</dbReference>
<reference evidence="10" key="1">
    <citation type="journal article" date="2016" name="Proc. Natl. Acad. Sci. U.S.A.">
        <title>Comparative genomics of biotechnologically important yeasts.</title>
        <authorList>
            <person name="Riley R."/>
            <person name="Haridas S."/>
            <person name="Wolfe K.H."/>
            <person name="Lopes M.R."/>
            <person name="Hittinger C.T."/>
            <person name="Goeker M."/>
            <person name="Salamov A.A."/>
            <person name="Wisecaver J.H."/>
            <person name="Long T.M."/>
            <person name="Calvey C.H."/>
            <person name="Aerts A.L."/>
            <person name="Barry K.W."/>
            <person name="Choi C."/>
            <person name="Clum A."/>
            <person name="Coughlan A.Y."/>
            <person name="Deshpande S."/>
            <person name="Douglass A.P."/>
            <person name="Hanson S.J."/>
            <person name="Klenk H.-P."/>
            <person name="LaButti K.M."/>
            <person name="Lapidus A."/>
            <person name="Lindquist E.A."/>
            <person name="Lipzen A.M."/>
            <person name="Meier-Kolthoff J.P."/>
            <person name="Ohm R.A."/>
            <person name="Otillar R.P."/>
            <person name="Pangilinan J.L."/>
            <person name="Peng Y."/>
            <person name="Rokas A."/>
            <person name="Rosa C.A."/>
            <person name="Scheuner C."/>
            <person name="Sibirny A.A."/>
            <person name="Slot J.C."/>
            <person name="Stielow J.B."/>
            <person name="Sun H."/>
            <person name="Kurtzman C.P."/>
            <person name="Blackwell M."/>
            <person name="Grigoriev I.V."/>
            <person name="Jeffries T.W."/>
        </authorList>
    </citation>
    <scope>NUCLEOTIDE SEQUENCE [LARGE SCALE GENOMIC DNA]</scope>
    <source>
        <strain evidence="10">NRRL Y-1626</strain>
    </source>
</reference>
<dbReference type="Proteomes" id="UP000092321">
    <property type="component" value="Unassembled WGS sequence"/>
</dbReference>
<proteinExistence type="inferred from homology"/>